<feature type="domain" description="Sodium/calcium exchanger membrane region" evidence="12">
    <location>
        <begin position="219"/>
        <end position="377"/>
    </location>
</feature>
<feature type="region of interest" description="Disordered" evidence="10">
    <location>
        <begin position="1797"/>
        <end position="1827"/>
    </location>
</feature>
<feature type="compositionally biased region" description="Polar residues" evidence="10">
    <location>
        <begin position="1481"/>
        <end position="1490"/>
    </location>
</feature>
<organism evidence="13 14">
    <name type="scientific">Marasmius tenuissimus</name>
    <dbReference type="NCBI Taxonomy" id="585030"/>
    <lineage>
        <taxon>Eukaryota</taxon>
        <taxon>Fungi</taxon>
        <taxon>Dikarya</taxon>
        <taxon>Basidiomycota</taxon>
        <taxon>Agaricomycotina</taxon>
        <taxon>Agaricomycetes</taxon>
        <taxon>Agaricomycetidae</taxon>
        <taxon>Agaricales</taxon>
        <taxon>Marasmiineae</taxon>
        <taxon>Marasmiaceae</taxon>
        <taxon>Marasmius</taxon>
    </lineage>
</organism>
<evidence type="ECO:0000256" key="1">
    <source>
        <dbReference type="ARBA" id="ARBA00004127"/>
    </source>
</evidence>
<proteinExistence type="inferred from homology"/>
<feature type="region of interest" description="Disordered" evidence="10">
    <location>
        <begin position="1"/>
        <end position="99"/>
    </location>
</feature>
<feature type="compositionally biased region" description="Low complexity" evidence="10">
    <location>
        <begin position="1491"/>
        <end position="1521"/>
    </location>
</feature>
<feature type="compositionally biased region" description="Polar residues" evidence="10">
    <location>
        <begin position="1431"/>
        <end position="1448"/>
    </location>
</feature>
<protein>
    <recommendedName>
        <fullName evidence="12">Sodium/calcium exchanger membrane region domain-containing protein</fullName>
    </recommendedName>
</protein>
<keyword evidence="8" id="KW-0406">Ion transport</keyword>
<reference evidence="13 14" key="1">
    <citation type="submission" date="2024-05" db="EMBL/GenBank/DDBJ databases">
        <title>A draft genome resource for the thread blight pathogen Marasmius tenuissimus strain MS-2.</title>
        <authorList>
            <person name="Yulfo-Soto G.E."/>
            <person name="Baruah I.K."/>
            <person name="Amoako-Attah I."/>
            <person name="Bukari Y."/>
            <person name="Meinhardt L.W."/>
            <person name="Bailey B.A."/>
            <person name="Cohen S.P."/>
        </authorList>
    </citation>
    <scope>NUCLEOTIDE SEQUENCE [LARGE SCALE GENOMIC DNA]</scope>
    <source>
        <strain evidence="13 14">MS-2</strain>
    </source>
</reference>
<feature type="compositionally biased region" description="Polar residues" evidence="10">
    <location>
        <begin position="1"/>
        <end position="29"/>
    </location>
</feature>
<keyword evidence="4" id="KW-0109">Calcium transport</keyword>
<feature type="compositionally biased region" description="Low complexity" evidence="10">
    <location>
        <begin position="1136"/>
        <end position="1151"/>
    </location>
</feature>
<accession>A0ABR2ZX82</accession>
<feature type="compositionally biased region" description="Polar residues" evidence="10">
    <location>
        <begin position="1369"/>
        <end position="1381"/>
    </location>
</feature>
<feature type="compositionally biased region" description="Polar residues" evidence="10">
    <location>
        <begin position="1808"/>
        <end position="1818"/>
    </location>
</feature>
<dbReference type="EMBL" id="JBBXMP010000044">
    <property type="protein sequence ID" value="KAL0065684.1"/>
    <property type="molecule type" value="Genomic_DNA"/>
</dbReference>
<feature type="region of interest" description="Disordered" evidence="10">
    <location>
        <begin position="949"/>
        <end position="1032"/>
    </location>
</feature>
<feature type="transmembrane region" description="Helical" evidence="11">
    <location>
        <begin position="357"/>
        <end position="375"/>
    </location>
</feature>
<keyword evidence="9 11" id="KW-0472">Membrane</keyword>
<feature type="compositionally biased region" description="Basic and acidic residues" evidence="10">
    <location>
        <begin position="617"/>
        <end position="626"/>
    </location>
</feature>
<comment type="subcellular location">
    <subcellularLocation>
        <location evidence="1">Endomembrane system</location>
        <topology evidence="1">Multi-pass membrane protein</topology>
    </subcellularLocation>
</comment>
<evidence type="ECO:0000256" key="10">
    <source>
        <dbReference type="SAM" id="MobiDB-lite"/>
    </source>
</evidence>
<evidence type="ECO:0000313" key="14">
    <source>
        <dbReference type="Proteomes" id="UP001437256"/>
    </source>
</evidence>
<evidence type="ECO:0000259" key="12">
    <source>
        <dbReference type="Pfam" id="PF01699"/>
    </source>
</evidence>
<dbReference type="Proteomes" id="UP001437256">
    <property type="component" value="Unassembled WGS sequence"/>
</dbReference>
<feature type="region of interest" description="Disordered" evidence="10">
    <location>
        <begin position="1099"/>
        <end position="1184"/>
    </location>
</feature>
<sequence length="1930" mass="209750">MNEHQSVSNVNANISSTNTNGHRSIQSPISEDEDEPPSSPQNQPQGHRRARPQRSSTLPTPVAQPSLQVKARMQAPGMRQPPSRRGSTHSHHAEHTRSPVVVNNPVRVPEAAVNHVVPGSPANGEGSVMVRRTGTGISFDTSKSKEKEAPTVPDAPVYVQRPAKPSRFLALFTPQKPLVGPEPTYKQSFVALVRYTPLNICLLFIPVSWALHFTHQNDTIIFVFSCLGIIPLAALLGFGTEQIALRTSSTVGGLLNATLGNVVEMIIAGIALKQCDLELVQSSLLGGLLSNLLLVLGMAFLVGGYRFHQQEFQPMVAQLNSSLMTVAVIALIVPAAFHEFLGDRLPQGEEVPVLLQLSRGSAVILMLIYFAYLFFQFYSHNHLFLDTVQSSPRSSVSSFNDTLRPSVRDVESSSSHSSDSESEYAKLNTPVAIIALVVITALAYETAECLVESLKGLTEANPGISKEWLTLIVIPVISNAAEHTTAVVVAHKGKFDLAMSVAVGSCIQIALFVIPLLVMVAWGMGKPLTLLFDEVETLVLFLSVILVKFSIEDGKSHWMSGIVLIAVYVLIALSFWNFPVTTTMSTPIAVSNVGPGVRQKVPQAGSSSAPSQNARNRSSEKKPNVHKDHHSQMQALVYHPPQSKFPIRVCSVYQCGVVLTRHGEGPLCQRHRVEVEMASKVNPYPDSQSSQQRQQQHFMSQSSLSSHRMPRRINPYPEVRTSRHGKERERDTGAGSGRSASMPIALASSITFGKALQQVDMDGQPQHQLHALTALQRSLLAQSDGASFSPSHRQIPILPNIHRPRPTPPTRPVIPNDGPMENLPPQSMETATSNRRPAQNSERTRALTITVPPLRRINDSAQKRASSNPPILGKERESASIPQYPRRPPVKATSIGKPFPLAGDAYGRTIYTPDRRLPAGGMPMKGLAPHNVPMVSPLYTTQPLEAVDAGESRRRVASTPAPIPGSQQLGGEGGSGALKTHHRASSLPLPTYRSSEGDVERTTLLGKRKRGQGGSSSEKEGLKRRHSLRAVSEPLPSPVAGVRVFGWQENMNVDVKEPKKEPGLRSGMDLVAAVGNAIHDALSTIDLSGLELVYPPEEQPHGFTQLRPSNPYPVIPNKDMAISGPQSLTKKTARPSVHASQSSAIASSSRSHGLPTPPSTNFQSRHAHAQATPPPIPLPIPGSRHRADFVPALRACSTTGCAGLIKGESTSKRCYKCVMSSWKARKPAFLPRPATTSTNAPSSSPTPSGLTSLLKRSEKASGPRKSVTWADGWKSDEEDMGDEERQAIEEDMMREGGDIPGWDSDLTDLSSSEESEEDESEEDESDAPSDDTDVPPIISLPSGLKIRLPARPRVLPSTSDPATIVDETASVSNETTDCPTNSDSSSLTLSLGAPGPTIVESETSVIPTNETTGPPIGFTSPSSPSVPTSTAEESANSTPLILTPHQSGSPPPEIVLPTIPTSKTSPEPERKPTSLPRIRISLSQLSNLKASSSVSSSSSSSPSSSSSSSTLITSSSPTPTSTRPPSPSASSTTPAEPAITYEPDPSGRKCAIRKCRRALPAGYTWKCCPPCRTHHREYQRKRLGCSERYVGNEYDRIKSSSVSSKSSKRLKSPSLSESKKKSRSSSPTTTEPETPTTPVSVFEPTSLRNFAVRGPDNTIIDMHNLLVSGARLCTIRSCKHILPGPDDYKWKMCHPCRERTTRTRRIRQIKAASRGLFDPSTIDDDVGALPPLLPDLNLISKGRCPNLDCGVRLEKDTERDEDGFAECSQCSWRKMSSEERKANPVELHDLVLVVPSKSQTNDGEEAGETQSSRQKSPSNPYPRLPEKTRAVAPYPEYLSLSRLLARFQELFAHFLQAQSYYLSMSEAQNDLARGRRIAKFSFDGEYSMVAPDFNVLRREKEVAAIVNNVRHEIERLARLKFEYVFYSLVS</sequence>
<dbReference type="InterPro" id="IPR004713">
    <property type="entry name" value="CaH_exchang"/>
</dbReference>
<feature type="compositionally biased region" description="Low complexity" evidence="10">
    <location>
        <begin position="1233"/>
        <end position="1254"/>
    </location>
</feature>
<feature type="region of interest" description="Disordered" evidence="10">
    <location>
        <begin position="599"/>
        <end position="630"/>
    </location>
</feature>
<name>A0ABR2ZX82_9AGAR</name>
<feature type="compositionally biased region" description="Low complexity" evidence="10">
    <location>
        <begin position="1382"/>
        <end position="1391"/>
    </location>
</feature>
<evidence type="ECO:0000256" key="4">
    <source>
        <dbReference type="ARBA" id="ARBA00022568"/>
    </source>
</evidence>
<evidence type="ECO:0000256" key="8">
    <source>
        <dbReference type="ARBA" id="ARBA00023065"/>
    </source>
</evidence>
<keyword evidence="14" id="KW-1185">Reference proteome</keyword>
<evidence type="ECO:0000256" key="7">
    <source>
        <dbReference type="ARBA" id="ARBA00022989"/>
    </source>
</evidence>
<feature type="transmembrane region" description="Helical" evidence="11">
    <location>
        <begin position="251"/>
        <end position="272"/>
    </location>
</feature>
<feature type="transmembrane region" description="Helical" evidence="11">
    <location>
        <begin position="501"/>
        <end position="524"/>
    </location>
</feature>
<feature type="transmembrane region" description="Helical" evidence="11">
    <location>
        <begin position="558"/>
        <end position="578"/>
    </location>
</feature>
<gene>
    <name evidence="13" type="ORF">AAF712_007325</name>
</gene>
<dbReference type="NCBIfam" id="TIGR00378">
    <property type="entry name" value="cax"/>
    <property type="match status" value="1"/>
</dbReference>
<feature type="region of interest" description="Disordered" evidence="10">
    <location>
        <begin position="1229"/>
        <end position="1282"/>
    </location>
</feature>
<keyword evidence="6" id="KW-0106">Calcium</keyword>
<evidence type="ECO:0000256" key="6">
    <source>
        <dbReference type="ARBA" id="ARBA00022837"/>
    </source>
</evidence>
<dbReference type="InterPro" id="IPR004798">
    <property type="entry name" value="CAX-like"/>
</dbReference>
<feature type="compositionally biased region" description="Low complexity" evidence="10">
    <location>
        <begin position="687"/>
        <end position="703"/>
    </location>
</feature>
<keyword evidence="3" id="KW-0813">Transport</keyword>
<keyword evidence="7 11" id="KW-1133">Transmembrane helix</keyword>
<dbReference type="InterPro" id="IPR044880">
    <property type="entry name" value="NCX_ion-bd_dom_sf"/>
</dbReference>
<feature type="domain" description="Sodium/calcium exchanger membrane region" evidence="12">
    <location>
        <begin position="432"/>
        <end position="575"/>
    </location>
</feature>
<feature type="region of interest" description="Disordered" evidence="10">
    <location>
        <begin position="682"/>
        <end position="742"/>
    </location>
</feature>
<feature type="compositionally biased region" description="Basic and acidic residues" evidence="10">
    <location>
        <begin position="720"/>
        <end position="732"/>
    </location>
</feature>
<comment type="caution">
    <text evidence="13">The sequence shown here is derived from an EMBL/GenBank/DDBJ whole genome shotgun (WGS) entry which is preliminary data.</text>
</comment>
<evidence type="ECO:0000256" key="11">
    <source>
        <dbReference type="SAM" id="Phobius"/>
    </source>
</evidence>
<evidence type="ECO:0000313" key="13">
    <source>
        <dbReference type="EMBL" id="KAL0065684.1"/>
    </source>
</evidence>
<feature type="compositionally biased region" description="Low complexity" evidence="10">
    <location>
        <begin position="1419"/>
        <end position="1430"/>
    </location>
</feature>
<dbReference type="PANTHER" id="PTHR31503:SF20">
    <property type="entry name" value="CA(2+)_H(+) EXCHANGER, PUTATIVE (EUROFUNG)-RELATED"/>
    <property type="match status" value="1"/>
</dbReference>
<feature type="compositionally biased region" description="Polar residues" evidence="10">
    <location>
        <begin position="1400"/>
        <end position="1412"/>
    </location>
</feature>
<feature type="compositionally biased region" description="Polar residues" evidence="10">
    <location>
        <begin position="604"/>
        <end position="616"/>
    </location>
</feature>
<feature type="compositionally biased region" description="Low complexity" evidence="10">
    <location>
        <begin position="1624"/>
        <end position="1642"/>
    </location>
</feature>
<evidence type="ECO:0000256" key="2">
    <source>
        <dbReference type="ARBA" id="ARBA00008170"/>
    </source>
</evidence>
<feature type="transmembrane region" description="Helical" evidence="11">
    <location>
        <begin position="530"/>
        <end position="551"/>
    </location>
</feature>
<keyword evidence="5 11" id="KW-0812">Transmembrane</keyword>
<feature type="region of interest" description="Disordered" evidence="10">
    <location>
        <begin position="785"/>
        <end position="896"/>
    </location>
</feature>
<evidence type="ECO:0000256" key="9">
    <source>
        <dbReference type="ARBA" id="ARBA00023136"/>
    </source>
</evidence>
<feature type="compositionally biased region" description="Polar residues" evidence="10">
    <location>
        <begin position="824"/>
        <end position="841"/>
    </location>
</feature>
<feature type="transmembrane region" description="Helical" evidence="11">
    <location>
        <begin position="284"/>
        <end position="307"/>
    </location>
</feature>
<dbReference type="InterPro" id="IPR004837">
    <property type="entry name" value="NaCa_Exmemb"/>
</dbReference>
<dbReference type="PANTHER" id="PTHR31503">
    <property type="entry name" value="VACUOLAR CALCIUM ION TRANSPORTER"/>
    <property type="match status" value="1"/>
</dbReference>
<feature type="region of interest" description="Disordered" evidence="10">
    <location>
        <begin position="1597"/>
        <end position="1642"/>
    </location>
</feature>
<evidence type="ECO:0000256" key="3">
    <source>
        <dbReference type="ARBA" id="ARBA00022448"/>
    </source>
</evidence>
<feature type="compositionally biased region" description="Polar residues" evidence="10">
    <location>
        <begin position="53"/>
        <end position="67"/>
    </location>
</feature>
<feature type="transmembrane region" description="Helical" evidence="11">
    <location>
        <begin position="192"/>
        <end position="213"/>
    </location>
</feature>
<feature type="transmembrane region" description="Helical" evidence="11">
    <location>
        <begin position="319"/>
        <end position="337"/>
    </location>
</feature>
<feature type="compositionally biased region" description="Acidic residues" evidence="10">
    <location>
        <begin position="1311"/>
        <end position="1333"/>
    </location>
</feature>
<dbReference type="Pfam" id="PF01699">
    <property type="entry name" value="Na_Ca_ex"/>
    <property type="match status" value="2"/>
</dbReference>
<dbReference type="Gene3D" id="1.20.1420.30">
    <property type="entry name" value="NCX, central ion-binding region"/>
    <property type="match status" value="2"/>
</dbReference>
<feature type="region of interest" description="Disordered" evidence="10">
    <location>
        <begin position="1294"/>
        <end position="1547"/>
    </location>
</feature>
<evidence type="ECO:0000256" key="5">
    <source>
        <dbReference type="ARBA" id="ARBA00022692"/>
    </source>
</evidence>
<comment type="similarity">
    <text evidence="2">Belongs to the Ca(2+):cation antiporter (CaCA) (TC 2.A.19) family.</text>
</comment>
<feature type="transmembrane region" description="Helical" evidence="11">
    <location>
        <begin position="219"/>
        <end position="239"/>
    </location>
</feature>